<gene>
    <name evidence="2" type="ORF">AHLFYP4_00251</name>
</gene>
<proteinExistence type="predicted"/>
<dbReference type="EMBL" id="CACRSX010000006">
    <property type="protein sequence ID" value="VYS75252.1"/>
    <property type="molecule type" value="Genomic_DNA"/>
</dbReference>
<dbReference type="InterPro" id="IPR023387">
    <property type="entry name" value="DUF1653-like_dom"/>
</dbReference>
<dbReference type="AlphaFoldDB" id="A0A6N2R329"/>
<organism evidence="2">
    <name type="scientific">Anaerostipes hadrus</name>
    <dbReference type="NCBI Taxonomy" id="649756"/>
    <lineage>
        <taxon>Bacteria</taxon>
        <taxon>Bacillati</taxon>
        <taxon>Bacillota</taxon>
        <taxon>Clostridia</taxon>
        <taxon>Lachnospirales</taxon>
        <taxon>Lachnospiraceae</taxon>
        <taxon>Anaerostipes</taxon>
    </lineage>
</organism>
<name>A0A6N2R329_ANAHA</name>
<protein>
    <recommendedName>
        <fullName evidence="1">DUF1653 domain-containing protein</fullName>
    </recommendedName>
</protein>
<dbReference type="Gene3D" id="2.30.30.320">
    <property type="entry name" value="DUF1653-like domain"/>
    <property type="match status" value="1"/>
</dbReference>
<feature type="domain" description="DUF1653" evidence="1">
    <location>
        <begin position="26"/>
        <end position="89"/>
    </location>
</feature>
<sequence>MGKTIEKIERVAKMLNGRHMPKPYEVYKHFKGNLYVVLNVARHTETNELLVVYAATKEMQRIYARPLQMFMSEVDHEKYPDARQKYRFENTMEG</sequence>
<dbReference type="InterPro" id="IPR037135">
    <property type="entry name" value="DUF1653-like_dom_sf"/>
</dbReference>
<accession>A0A6N2R329</accession>
<evidence type="ECO:0000259" key="1">
    <source>
        <dbReference type="Pfam" id="PF07866"/>
    </source>
</evidence>
<dbReference type="Pfam" id="PF07866">
    <property type="entry name" value="DUF1653"/>
    <property type="match status" value="1"/>
</dbReference>
<dbReference type="RefSeq" id="WP_118628063.1">
    <property type="nucleotide sequence ID" value="NZ_CACRSX010000006.1"/>
</dbReference>
<evidence type="ECO:0000313" key="2">
    <source>
        <dbReference type="EMBL" id="VYS75252.1"/>
    </source>
</evidence>
<reference evidence="2" key="1">
    <citation type="submission" date="2019-11" db="EMBL/GenBank/DDBJ databases">
        <authorList>
            <person name="Feng L."/>
        </authorList>
    </citation>
    <scope>NUCLEOTIDE SEQUENCE</scope>
    <source>
        <strain evidence="2">AhadrusLFYP4</strain>
    </source>
</reference>